<dbReference type="Proteomes" id="UP000223513">
    <property type="component" value="Genome"/>
</dbReference>
<gene>
    <name evidence="1" type="primary">2</name>
    <name evidence="1" type="ORF">SEA_LINK_2</name>
</gene>
<evidence type="ECO:0000313" key="2">
    <source>
        <dbReference type="Proteomes" id="UP000223513"/>
    </source>
</evidence>
<dbReference type="EMBL" id="MF140417">
    <property type="protein sequence ID" value="ASR83562.1"/>
    <property type="molecule type" value="Genomic_DNA"/>
</dbReference>
<name>A0A222ZGY9_9CAUD</name>
<organism evidence="1 2">
    <name type="scientific">Arthrobacter phage Link</name>
    <dbReference type="NCBI Taxonomy" id="2015861"/>
    <lineage>
        <taxon>Viruses</taxon>
        <taxon>Duplodnaviria</taxon>
        <taxon>Heunggongvirae</taxon>
        <taxon>Uroviricota</taxon>
        <taxon>Caudoviricetes</taxon>
        <taxon>Decurrovirus</taxon>
        <taxon>Decurrovirus decurro</taxon>
    </lineage>
</organism>
<sequence length="71" mass="7577">MSTNPAELTFDMNFHAFVLAVPLRTTAAGMMLGQPVIAMNQGGEAQLVMALRAIADDIEARGTDVVGKWTL</sequence>
<accession>A0A222ZGY9</accession>
<reference evidence="1 2" key="1">
    <citation type="submission" date="2017-05" db="EMBL/GenBank/DDBJ databases">
        <authorList>
            <person name="Adair T.L."/>
            <person name="Athey R.M."/>
            <person name="Brashears C."/>
            <person name="Chitturi A."/>
            <person name="Curtis K.N."/>
            <person name="Fitzgerald M.D."/>
            <person name="Hamza D.A."/>
            <person name="Holden A.R."/>
            <person name="Kallemeyn M.A."/>
            <person name="Kim S.J."/>
            <person name="Konde S.A."/>
            <person name="Kwok V.E."/>
            <person name="Long K.D."/>
            <person name="Lucas L.G."/>
            <person name="Merritt T.J."/>
            <person name="Nesbit T.A."/>
            <person name="Nguyen C.N."/>
            <person name="Ornelas-Lopez E.X."/>
            <person name="Patel A."/>
            <person name="Philip T.P."/>
            <person name="Ragsdale C.H."/>
            <person name="Sheikh A."/>
            <person name="Smith C.L."/>
            <person name="Stokdyk K.A."/>
            <person name="Towsley T.N."/>
            <person name="Walrod J.D."/>
            <person name="Wilson J.A."/>
            <person name="Wingerson E.N."/>
            <person name="Stoner T.H."/>
            <person name="Garlena R.A."/>
            <person name="Russell D.A."/>
            <person name="Pope W.H."/>
            <person name="Jacobs-Sera D."/>
            <person name="Hatfull G.F."/>
        </authorList>
    </citation>
    <scope>NUCLEOTIDE SEQUENCE [LARGE SCALE GENOMIC DNA]</scope>
</reference>
<evidence type="ECO:0000313" key="1">
    <source>
        <dbReference type="EMBL" id="ASR83562.1"/>
    </source>
</evidence>
<protein>
    <submittedName>
        <fullName evidence="1">Uncharacterized protein</fullName>
    </submittedName>
</protein>
<proteinExistence type="predicted"/>